<dbReference type="InterPro" id="IPR027417">
    <property type="entry name" value="P-loop_NTPase"/>
</dbReference>
<evidence type="ECO:0000256" key="6">
    <source>
        <dbReference type="PROSITE-ProRule" id="PRU00782"/>
    </source>
</evidence>
<keyword evidence="5 6" id="KW-0009">Actin-binding</keyword>
<dbReference type="GO" id="GO:0005737">
    <property type="term" value="C:cytoplasm"/>
    <property type="evidence" value="ECO:0007669"/>
    <property type="project" value="TreeGrafter"/>
</dbReference>
<dbReference type="KEGG" id="ncc:104945258"/>
<dbReference type="Proteomes" id="UP000504611">
    <property type="component" value="Unplaced"/>
</dbReference>
<dbReference type="GO" id="GO:0016459">
    <property type="term" value="C:myosin complex"/>
    <property type="evidence" value="ECO:0007669"/>
    <property type="project" value="UniProtKB-KW"/>
</dbReference>
<dbReference type="PROSITE" id="PS51456">
    <property type="entry name" value="MYOSIN_MOTOR"/>
    <property type="match status" value="1"/>
</dbReference>
<evidence type="ECO:0000313" key="8">
    <source>
        <dbReference type="Proteomes" id="UP000504611"/>
    </source>
</evidence>
<dbReference type="Pfam" id="PF00612">
    <property type="entry name" value="IQ"/>
    <property type="match status" value="1"/>
</dbReference>
<evidence type="ECO:0000256" key="1">
    <source>
        <dbReference type="ARBA" id="ARBA00008314"/>
    </source>
</evidence>
<accession>A0A6I9N564</accession>
<dbReference type="GO" id="GO:0005524">
    <property type="term" value="F:ATP binding"/>
    <property type="evidence" value="ECO:0007669"/>
    <property type="project" value="UniProtKB-KW"/>
</dbReference>
<gene>
    <name evidence="9" type="primary">LOC104945258</name>
</gene>
<feature type="non-terminal residue" evidence="9">
    <location>
        <position position="1"/>
    </location>
</feature>
<dbReference type="InterPro" id="IPR001609">
    <property type="entry name" value="Myosin_head_motor_dom-like"/>
</dbReference>
<dbReference type="GO" id="GO:0051015">
    <property type="term" value="F:actin filament binding"/>
    <property type="evidence" value="ECO:0007669"/>
    <property type="project" value="TreeGrafter"/>
</dbReference>
<keyword evidence="8" id="KW-1185">Reference proteome</keyword>
<organism evidence="8 9">
    <name type="scientific">Notothenia coriiceps</name>
    <name type="common">black rockcod</name>
    <dbReference type="NCBI Taxonomy" id="8208"/>
    <lineage>
        <taxon>Eukaryota</taxon>
        <taxon>Metazoa</taxon>
        <taxon>Chordata</taxon>
        <taxon>Craniata</taxon>
        <taxon>Vertebrata</taxon>
        <taxon>Euteleostomi</taxon>
        <taxon>Actinopterygii</taxon>
        <taxon>Neopterygii</taxon>
        <taxon>Teleostei</taxon>
        <taxon>Neoteleostei</taxon>
        <taxon>Acanthomorphata</taxon>
        <taxon>Eupercaria</taxon>
        <taxon>Perciformes</taxon>
        <taxon>Notothenioidei</taxon>
        <taxon>Nototheniidae</taxon>
        <taxon>Notothenia</taxon>
    </lineage>
</organism>
<evidence type="ECO:0000313" key="9">
    <source>
        <dbReference type="RefSeq" id="XP_010769200.1"/>
    </source>
</evidence>
<dbReference type="InterPro" id="IPR000048">
    <property type="entry name" value="IQ_motif_EF-hand-BS"/>
</dbReference>
<dbReference type="GeneID" id="104945258"/>
<protein>
    <submittedName>
        <fullName evidence="9">Unconventional myosin-XVIIIa-like</fullName>
    </submittedName>
</protein>
<dbReference type="AlphaFoldDB" id="A0A6I9N564"/>
<keyword evidence="4" id="KW-0175">Coiled coil</keyword>
<keyword evidence="6" id="KW-0505">Motor protein</keyword>
<dbReference type="GO" id="GO:0016020">
    <property type="term" value="C:membrane"/>
    <property type="evidence" value="ECO:0007669"/>
    <property type="project" value="TreeGrafter"/>
</dbReference>
<dbReference type="PANTHER" id="PTHR13140:SF857">
    <property type="entry name" value="MYOSIN-11"/>
    <property type="match status" value="1"/>
</dbReference>
<dbReference type="GO" id="GO:0007015">
    <property type="term" value="P:actin filament organization"/>
    <property type="evidence" value="ECO:0007669"/>
    <property type="project" value="TreeGrafter"/>
</dbReference>
<dbReference type="OrthoDB" id="8910491at2759"/>
<dbReference type="Gene3D" id="4.10.270.10">
    <property type="entry name" value="Myosin, subunit A"/>
    <property type="match status" value="1"/>
</dbReference>
<sequence>YPDHMVFSEFRRRFDVLAPHLTKKLGRNYIVKDERRAVEELLESLDLEKSSYHMGLSRLFFRAGTLAKLEEQRDEQTKRNLTLFQASCRGYLARQAFKKRK</sequence>
<feature type="non-terminal residue" evidence="9">
    <location>
        <position position="101"/>
    </location>
</feature>
<proteinExistence type="inferred from homology"/>
<dbReference type="GO" id="GO:0000146">
    <property type="term" value="F:microfilament motor activity"/>
    <property type="evidence" value="ECO:0007669"/>
    <property type="project" value="TreeGrafter"/>
</dbReference>
<evidence type="ECO:0000256" key="2">
    <source>
        <dbReference type="ARBA" id="ARBA00022741"/>
    </source>
</evidence>
<dbReference type="FunFam" id="3.30.70.1590:FF:000004">
    <property type="entry name" value="unconventional myosin-XVIIIa isoform X1"/>
    <property type="match status" value="1"/>
</dbReference>
<keyword evidence="2" id="KW-0547">Nucleotide-binding</keyword>
<dbReference type="SMART" id="SM00015">
    <property type="entry name" value="IQ"/>
    <property type="match status" value="1"/>
</dbReference>
<name>A0A6I9N564_9TELE</name>
<dbReference type="Gene3D" id="3.30.70.1590">
    <property type="match status" value="1"/>
</dbReference>
<comment type="similarity">
    <text evidence="1 6">Belongs to the TRAFAC class myosin-kinesin ATPase superfamily. Myosin family.</text>
</comment>
<dbReference type="RefSeq" id="XP_010769200.1">
    <property type="nucleotide sequence ID" value="XM_010770898.1"/>
</dbReference>
<feature type="domain" description="Myosin motor" evidence="7">
    <location>
        <begin position="1"/>
        <end position="74"/>
    </location>
</feature>
<evidence type="ECO:0000256" key="3">
    <source>
        <dbReference type="ARBA" id="ARBA00022840"/>
    </source>
</evidence>
<keyword evidence="6" id="KW-0518">Myosin</keyword>
<evidence type="ECO:0000259" key="7">
    <source>
        <dbReference type="PROSITE" id="PS51456"/>
    </source>
</evidence>
<reference evidence="9" key="1">
    <citation type="submission" date="2025-08" db="UniProtKB">
        <authorList>
            <consortium name="RefSeq"/>
        </authorList>
    </citation>
    <scope>IDENTIFICATION</scope>
    <source>
        <tissue evidence="9">Muscle</tissue>
    </source>
</reference>
<dbReference type="PANTHER" id="PTHR13140">
    <property type="entry name" value="MYOSIN"/>
    <property type="match status" value="1"/>
</dbReference>
<evidence type="ECO:0000256" key="4">
    <source>
        <dbReference type="ARBA" id="ARBA00023054"/>
    </source>
</evidence>
<evidence type="ECO:0000256" key="5">
    <source>
        <dbReference type="ARBA" id="ARBA00023203"/>
    </source>
</evidence>
<dbReference type="SUPFAM" id="SSF52540">
    <property type="entry name" value="P-loop containing nucleoside triphosphate hydrolases"/>
    <property type="match status" value="1"/>
</dbReference>
<dbReference type="PROSITE" id="PS50096">
    <property type="entry name" value="IQ"/>
    <property type="match status" value="1"/>
</dbReference>
<keyword evidence="3" id="KW-0067">ATP-binding</keyword>
<comment type="caution">
    <text evidence="6">Lacks conserved residue(s) required for the propagation of feature annotation.</text>
</comment>